<dbReference type="AlphaFoldDB" id="A0A5M6C871"/>
<reference evidence="6" key="1">
    <citation type="submission" date="2017-08" db="EMBL/GenBank/DDBJ databases">
        <authorList>
            <person name="Cuomo C."/>
            <person name="Billmyre B."/>
            <person name="Heitman J."/>
        </authorList>
    </citation>
    <scope>NUCLEOTIDE SEQUENCE</scope>
    <source>
        <strain evidence="6">CBS 12478</strain>
    </source>
</reference>
<comment type="similarity">
    <text evidence="2">Belongs to the SLX9 family.</text>
</comment>
<dbReference type="GO" id="GO:0005730">
    <property type="term" value="C:nucleolus"/>
    <property type="evidence" value="ECO:0007669"/>
    <property type="project" value="UniProtKB-SubCell"/>
</dbReference>
<dbReference type="InterPro" id="IPR028160">
    <property type="entry name" value="Slx9-like"/>
</dbReference>
<dbReference type="GO" id="GO:0030686">
    <property type="term" value="C:90S preribosome"/>
    <property type="evidence" value="ECO:0007669"/>
    <property type="project" value="InterPro"/>
</dbReference>
<dbReference type="Pfam" id="PF15341">
    <property type="entry name" value="SLX9"/>
    <property type="match status" value="1"/>
</dbReference>
<proteinExistence type="inferred from homology"/>
<comment type="subcellular location">
    <subcellularLocation>
        <location evidence="1">Nucleus</location>
        <location evidence="1">Nucleolus</location>
    </subcellularLocation>
</comment>
<name>A0A5M6C871_9TREE</name>
<dbReference type="EMBL" id="CP144056">
    <property type="protein sequence ID" value="WWD19187.1"/>
    <property type="molecule type" value="Genomic_DNA"/>
</dbReference>
<evidence type="ECO:0000256" key="2">
    <source>
        <dbReference type="ARBA" id="ARBA00011022"/>
    </source>
</evidence>
<organism evidence="6 7">
    <name type="scientific">Kwoniella shandongensis</name>
    <dbReference type="NCBI Taxonomy" id="1734106"/>
    <lineage>
        <taxon>Eukaryota</taxon>
        <taxon>Fungi</taxon>
        <taxon>Dikarya</taxon>
        <taxon>Basidiomycota</taxon>
        <taxon>Agaricomycotina</taxon>
        <taxon>Tremellomycetes</taxon>
        <taxon>Tremellales</taxon>
        <taxon>Cryptococcaceae</taxon>
        <taxon>Kwoniella</taxon>
    </lineage>
</organism>
<feature type="compositionally biased region" description="Basic and acidic residues" evidence="5">
    <location>
        <begin position="125"/>
        <end position="168"/>
    </location>
</feature>
<dbReference type="PANTHER" id="PTHR31109:SF2">
    <property type="entry name" value="RIBOSOME BIOGENESIS PROTEIN SLX9 HOMOLOG"/>
    <property type="match status" value="1"/>
</dbReference>
<dbReference type="GO" id="GO:0000462">
    <property type="term" value="P:maturation of SSU-rRNA from tricistronic rRNA transcript (SSU-rRNA, 5.8S rRNA, LSU-rRNA)"/>
    <property type="evidence" value="ECO:0007669"/>
    <property type="project" value="InterPro"/>
</dbReference>
<dbReference type="KEGG" id="ksn:43585964"/>
<dbReference type="RefSeq" id="XP_031864019.1">
    <property type="nucleotide sequence ID" value="XM_032001856.1"/>
</dbReference>
<reference evidence="6" key="2">
    <citation type="submission" date="2024-01" db="EMBL/GenBank/DDBJ databases">
        <title>Comparative genomics of Cryptococcus and Kwoniella reveals pathogenesis evolution and contrasting modes of karyotype evolution via chromosome fusion or intercentromeric recombination.</title>
        <authorList>
            <person name="Coelho M.A."/>
            <person name="David-Palma M."/>
            <person name="Shea T."/>
            <person name="Bowers K."/>
            <person name="McGinley-Smith S."/>
            <person name="Mohammad A.W."/>
            <person name="Gnirke A."/>
            <person name="Yurkov A.M."/>
            <person name="Nowrousian M."/>
            <person name="Sun S."/>
            <person name="Cuomo C.A."/>
            <person name="Heitman J."/>
        </authorList>
    </citation>
    <scope>NUCLEOTIDE SEQUENCE</scope>
    <source>
        <strain evidence="6">CBS 12478</strain>
    </source>
</reference>
<accession>A0A5M6C871</accession>
<evidence type="ECO:0000256" key="4">
    <source>
        <dbReference type="ARBA" id="ARBA00023242"/>
    </source>
</evidence>
<dbReference type="Proteomes" id="UP000322225">
    <property type="component" value="Chromosome 6"/>
</dbReference>
<feature type="region of interest" description="Disordered" evidence="5">
    <location>
        <begin position="1"/>
        <end position="168"/>
    </location>
</feature>
<keyword evidence="4" id="KW-0539">Nucleus</keyword>
<evidence type="ECO:0000256" key="1">
    <source>
        <dbReference type="ARBA" id="ARBA00004604"/>
    </source>
</evidence>
<dbReference type="PANTHER" id="PTHR31109">
    <property type="entry name" value="PROTEIN FAM207A"/>
    <property type="match status" value="1"/>
</dbReference>
<evidence type="ECO:0000256" key="5">
    <source>
        <dbReference type="SAM" id="MobiDB-lite"/>
    </source>
</evidence>
<evidence type="ECO:0000256" key="3">
    <source>
        <dbReference type="ARBA" id="ARBA00021321"/>
    </source>
</evidence>
<dbReference type="GeneID" id="43585964"/>
<evidence type="ECO:0000313" key="6">
    <source>
        <dbReference type="EMBL" id="WWD19187.1"/>
    </source>
</evidence>
<dbReference type="OrthoDB" id="18703at2759"/>
<protein>
    <recommendedName>
        <fullName evidence="3">Ribosome biogenesis protein SLX9</fullName>
    </recommendedName>
</protein>
<feature type="compositionally biased region" description="Basic residues" evidence="5">
    <location>
        <begin position="1"/>
        <end position="11"/>
    </location>
</feature>
<feature type="compositionally biased region" description="Polar residues" evidence="5">
    <location>
        <begin position="32"/>
        <end position="51"/>
    </location>
</feature>
<evidence type="ECO:0000313" key="7">
    <source>
        <dbReference type="Proteomes" id="UP000322225"/>
    </source>
</evidence>
<keyword evidence="7" id="KW-1185">Reference proteome</keyword>
<gene>
    <name evidence="6" type="ORF">CI109_103645</name>
</gene>
<feature type="compositionally biased region" description="Basic residues" evidence="5">
    <location>
        <begin position="72"/>
        <end position="83"/>
    </location>
</feature>
<dbReference type="GO" id="GO:0030688">
    <property type="term" value="C:preribosome, small subunit precursor"/>
    <property type="evidence" value="ECO:0007669"/>
    <property type="project" value="InterPro"/>
</dbReference>
<sequence length="209" mass="23149">MPRAAKTKSRLHSSAVSLPSKLKGFPEPSVQPDVTASFPTSDAEPSSSRGSKLNPLPPPRSGFHPYIAPSKSHARREKRKAKSHLGGNDLSSLETALALVIPSTEDPEDDIEDDKKLKKKVVSKKSKEQIMKEKEEERRRAVEREKERGKIGEGRGKTLGEKKRREAVQDAAKRIPAVMVHPAYKQNPWAAIREHVGNTVAVKEKPMAK</sequence>